<gene>
    <name evidence="2" type="ORF">DBT_2194</name>
</gene>
<evidence type="ECO:0000313" key="3">
    <source>
        <dbReference type="Proteomes" id="UP000093080"/>
    </source>
</evidence>
<dbReference type="AlphaFoldDB" id="A0A1B9F3R6"/>
<dbReference type="RefSeq" id="WP_067620171.1">
    <property type="nucleotide sequence ID" value="NZ_MAGO01000012.1"/>
</dbReference>
<accession>A0A1B9F3R6</accession>
<keyword evidence="3" id="KW-1185">Reference proteome</keyword>
<protein>
    <recommendedName>
        <fullName evidence="4">EF-hand domain-containing protein</fullName>
    </recommendedName>
</protein>
<proteinExistence type="predicted"/>
<sequence length="261" mass="28068">MRQRFFVAAIFNLLFLLTLWSNGYSKSGYLNDFNALYGTAGTALDSCVVCHPNYPSKFSVNNFGKDYAANGHNLQAIESFDSDGDGFTNLVEIQQLTFPGDPNNVPQMGGGKSGPGQGSQMMTAPTQHAFHRYNAVANPTVTTDPFSAMPIGLGTVSKGGSTLSTRIQLPSFDAPVDVYFMVYAPSLDPFTIFYLAPDGASLVPTRTPWLSDSMGNIDHMPWGDVPASALPKGPYYLSVVVMPAGQTGGPSYTWLTDFSVN</sequence>
<comment type="caution">
    <text evidence="2">The sequence shown here is derived from an EMBL/GenBank/DDBJ whole genome shotgun (WGS) entry which is preliminary data.</text>
</comment>
<reference evidence="2 3" key="1">
    <citation type="submission" date="2016-06" db="EMBL/GenBank/DDBJ databases">
        <title>Respiratory ammonification of nitrate coupled to the oxidation of elemental sulfur in deep-sea autotrophic thermophilic bacteria.</title>
        <authorList>
            <person name="Slobodkina G.B."/>
            <person name="Mardanov A.V."/>
            <person name="Ravin N.V."/>
            <person name="Frolova A.A."/>
            <person name="Viryasiv M.B."/>
            <person name="Chernyh N.A."/>
            <person name="Bonch-Osmolovskaya E.A."/>
            <person name="Slobodkin A.I."/>
        </authorList>
    </citation>
    <scope>NUCLEOTIDE SEQUENCE [LARGE SCALE GENOMIC DNA]</scope>
    <source>
        <strain evidence="2 3">S69</strain>
    </source>
</reference>
<dbReference type="EMBL" id="MAGO01000012">
    <property type="protein sequence ID" value="OCC14465.1"/>
    <property type="molecule type" value="Genomic_DNA"/>
</dbReference>
<feature type="region of interest" description="Disordered" evidence="1">
    <location>
        <begin position="101"/>
        <end position="122"/>
    </location>
</feature>
<feature type="compositionally biased region" description="Gly residues" evidence="1">
    <location>
        <begin position="108"/>
        <end position="117"/>
    </location>
</feature>
<organism evidence="2 3">
    <name type="scientific">Dissulfuribacter thermophilus</name>
    <dbReference type="NCBI Taxonomy" id="1156395"/>
    <lineage>
        <taxon>Bacteria</taxon>
        <taxon>Pseudomonadati</taxon>
        <taxon>Thermodesulfobacteriota</taxon>
        <taxon>Dissulfuribacteria</taxon>
        <taxon>Dissulfuribacterales</taxon>
        <taxon>Dissulfuribacteraceae</taxon>
        <taxon>Dissulfuribacter</taxon>
    </lineage>
</organism>
<evidence type="ECO:0000256" key="1">
    <source>
        <dbReference type="SAM" id="MobiDB-lite"/>
    </source>
</evidence>
<name>A0A1B9F3R6_9BACT</name>
<dbReference type="Proteomes" id="UP000093080">
    <property type="component" value="Unassembled WGS sequence"/>
</dbReference>
<dbReference type="OrthoDB" id="5417469at2"/>
<evidence type="ECO:0000313" key="2">
    <source>
        <dbReference type="EMBL" id="OCC14465.1"/>
    </source>
</evidence>
<evidence type="ECO:0008006" key="4">
    <source>
        <dbReference type="Google" id="ProtNLM"/>
    </source>
</evidence>